<accession>A0A0G4GYN6</accession>
<name>A0A0G4GYN6_9ALVE</name>
<evidence type="ECO:0000256" key="1">
    <source>
        <dbReference type="SAM" id="MobiDB-lite"/>
    </source>
</evidence>
<sequence length="82" mass="10036">MQTLREDEERREREATNQSLQGVSLELFQKETEDMIALKEKTEKEKKEAAEAERKRKLREAAEEEERRKEKEKREKEREKFP</sequence>
<feature type="region of interest" description="Disordered" evidence="1">
    <location>
        <begin position="39"/>
        <end position="82"/>
    </location>
</feature>
<feature type="compositionally biased region" description="Basic and acidic residues" evidence="1">
    <location>
        <begin position="1"/>
        <end position="15"/>
    </location>
</feature>
<feature type="region of interest" description="Disordered" evidence="1">
    <location>
        <begin position="1"/>
        <end position="26"/>
    </location>
</feature>
<protein>
    <submittedName>
        <fullName evidence="2">Uncharacterized protein</fullName>
    </submittedName>
</protein>
<gene>
    <name evidence="2" type="ORF">Cvel_23870</name>
</gene>
<dbReference type="EMBL" id="CDMZ01001672">
    <property type="protein sequence ID" value="CEM36026.1"/>
    <property type="molecule type" value="Genomic_DNA"/>
</dbReference>
<dbReference type="VEuPathDB" id="CryptoDB:Cvel_23870"/>
<evidence type="ECO:0000313" key="2">
    <source>
        <dbReference type="EMBL" id="CEM36026.1"/>
    </source>
</evidence>
<organism evidence="2">
    <name type="scientific">Chromera velia CCMP2878</name>
    <dbReference type="NCBI Taxonomy" id="1169474"/>
    <lineage>
        <taxon>Eukaryota</taxon>
        <taxon>Sar</taxon>
        <taxon>Alveolata</taxon>
        <taxon>Colpodellida</taxon>
        <taxon>Chromeraceae</taxon>
        <taxon>Chromera</taxon>
    </lineage>
</organism>
<reference evidence="2" key="1">
    <citation type="submission" date="2014-11" db="EMBL/GenBank/DDBJ databases">
        <authorList>
            <person name="Otto D Thomas"/>
            <person name="Naeem Raeece"/>
        </authorList>
    </citation>
    <scope>NUCLEOTIDE SEQUENCE</scope>
</reference>
<dbReference type="AlphaFoldDB" id="A0A0G4GYN6"/>
<proteinExistence type="predicted"/>